<name>A0A4P9VKS3_9GAMM</name>
<dbReference type="RefSeq" id="WP_094785921.1">
    <property type="nucleotide sequence ID" value="NZ_NDXW01000001.1"/>
</dbReference>
<dbReference type="EMBL" id="NDXW01000001">
    <property type="protein sequence ID" value="RDH42412.1"/>
    <property type="molecule type" value="Genomic_DNA"/>
</dbReference>
<evidence type="ECO:0000313" key="2">
    <source>
        <dbReference type="Proteomes" id="UP000257039"/>
    </source>
</evidence>
<comment type="caution">
    <text evidence="1">The sequence shown here is derived from an EMBL/GenBank/DDBJ whole genome shotgun (WGS) entry which is preliminary data.</text>
</comment>
<organism evidence="1 2">
    <name type="scientific">Zooshikella ganghwensis</name>
    <dbReference type="NCBI Taxonomy" id="202772"/>
    <lineage>
        <taxon>Bacteria</taxon>
        <taxon>Pseudomonadati</taxon>
        <taxon>Pseudomonadota</taxon>
        <taxon>Gammaproteobacteria</taxon>
        <taxon>Oceanospirillales</taxon>
        <taxon>Zooshikellaceae</taxon>
        <taxon>Zooshikella</taxon>
    </lineage>
</organism>
<gene>
    <name evidence="1" type="ORF">B9G39_02560</name>
</gene>
<keyword evidence="2" id="KW-1185">Reference proteome</keyword>
<evidence type="ECO:0000313" key="1">
    <source>
        <dbReference type="EMBL" id="RDH42412.1"/>
    </source>
</evidence>
<accession>A0A4P9VKS3</accession>
<dbReference type="Proteomes" id="UP000257039">
    <property type="component" value="Unassembled WGS sequence"/>
</dbReference>
<proteinExistence type="predicted"/>
<reference evidence="1 2" key="1">
    <citation type="submission" date="2017-04" db="EMBL/GenBank/DDBJ databases">
        <title>Draft genome sequence of Zooshikella ganghwensis VG4 isolated from Red Sea sediments.</title>
        <authorList>
            <person name="Rehman Z."/>
            <person name="Alam I."/>
            <person name="Kamau A."/>
            <person name="Bajic V."/>
            <person name="Leiknes T."/>
        </authorList>
    </citation>
    <scope>NUCLEOTIDE SEQUENCE [LARGE SCALE GENOMIC DNA]</scope>
    <source>
        <strain evidence="1 2">VG4</strain>
    </source>
</reference>
<protein>
    <submittedName>
        <fullName evidence="1">Uncharacterized protein</fullName>
    </submittedName>
</protein>
<sequence length="213" mass="24466">MTLLAGCGSQPFRVENLAKSDTDFVADTVRAEMRKHLATLMEKLYKRNPRELYKSGATIKQRQTLLFDHYGPIRLPELKRKASTDAILLAFDDSFNGDRVMAVMAGLTDMIRQSYDYHDEFFILDELNQQKLYNSARNLEILAWRLQSRKTPSGKPYLITNSLQQDAVNLSFERLFGKMIMLQDMMAQIVSSKNDRTINFLVRGVATTTFLPI</sequence>
<dbReference type="AlphaFoldDB" id="A0A4P9VKS3"/>